<evidence type="ECO:0000313" key="4">
    <source>
        <dbReference type="Proteomes" id="UP001065549"/>
    </source>
</evidence>
<evidence type="ECO:0000256" key="2">
    <source>
        <dbReference type="SAM" id="Phobius"/>
    </source>
</evidence>
<gene>
    <name evidence="3" type="ORF">OBO34_10235</name>
</gene>
<keyword evidence="2" id="KW-0812">Transmembrane</keyword>
<feature type="region of interest" description="Disordered" evidence="1">
    <location>
        <begin position="212"/>
        <end position="280"/>
    </location>
</feature>
<dbReference type="RefSeq" id="WP_253021128.1">
    <property type="nucleotide sequence ID" value="NZ_JAOSHN010000004.1"/>
</dbReference>
<comment type="caution">
    <text evidence="3">The sequence shown here is derived from an EMBL/GenBank/DDBJ whole genome shotgun (WGS) entry which is preliminary data.</text>
</comment>
<dbReference type="EMBL" id="JAOSHN010000004">
    <property type="protein sequence ID" value="MCU7378731.1"/>
    <property type="molecule type" value="Genomic_DNA"/>
</dbReference>
<name>A0A9J6QUP6_9FIRM</name>
<feature type="transmembrane region" description="Helical" evidence="2">
    <location>
        <begin position="284"/>
        <end position="303"/>
    </location>
</feature>
<dbReference type="AlphaFoldDB" id="A0A9J6QUP6"/>
<keyword evidence="2" id="KW-0472">Membrane</keyword>
<reference evidence="3" key="1">
    <citation type="submission" date="2022-09" db="EMBL/GenBank/DDBJ databases">
        <title>Culturomic study of gut microbiota in children with autism spectrum disorder.</title>
        <authorList>
            <person name="Efimov B.A."/>
            <person name="Chaplin A.V."/>
            <person name="Sokolova S.R."/>
            <person name="Pikina A.P."/>
            <person name="Korzhanova M."/>
            <person name="Belova V."/>
            <person name="Korostin D."/>
        </authorList>
    </citation>
    <scope>NUCLEOTIDE SEQUENCE</scope>
    <source>
        <strain evidence="3">ASD5510</strain>
    </source>
</reference>
<evidence type="ECO:0000313" key="3">
    <source>
        <dbReference type="EMBL" id="MCU7378731.1"/>
    </source>
</evidence>
<feature type="compositionally biased region" description="Basic and acidic residues" evidence="1">
    <location>
        <begin position="244"/>
        <end position="258"/>
    </location>
</feature>
<keyword evidence="4" id="KW-1185">Reference proteome</keyword>
<sequence>MKRQSGAELRTQEKKNKRRGFMIVIALLIISLLSSAAALADRLADHIPAERETIALTNSDGSKNVTDMELLRISGKNGERQIVAAGENGEELIAPGMIKNHTFQIRNVEDISMDYTVTAEPKIEPASTDVPLEIRLRTQDGDYLIGGPDQWVSLKEINEAEGKTTLDVNQADEYTLQWRWPFDSGDDTYDTQLGNTALKQELILSVRLKTVATPTPDPLPPTEPTETIPQQPTTPVPDESSQPEQDKNPAQTEKDRQKISSGGGTDATQEKGKGGPAKTGDRSYLPYILLAAAALLVTVLVLIKRDKKKEETNSEGQKKS</sequence>
<accession>A0A9J6QUP6</accession>
<organism evidence="3 4">
    <name type="scientific">Hominibacterium faecale</name>
    <dbReference type="NCBI Taxonomy" id="2839743"/>
    <lineage>
        <taxon>Bacteria</taxon>
        <taxon>Bacillati</taxon>
        <taxon>Bacillota</taxon>
        <taxon>Clostridia</taxon>
        <taxon>Peptostreptococcales</taxon>
        <taxon>Anaerovoracaceae</taxon>
        <taxon>Hominibacterium</taxon>
    </lineage>
</organism>
<keyword evidence="2" id="KW-1133">Transmembrane helix</keyword>
<evidence type="ECO:0000256" key="1">
    <source>
        <dbReference type="SAM" id="MobiDB-lite"/>
    </source>
</evidence>
<proteinExistence type="predicted"/>
<feature type="compositionally biased region" description="Low complexity" evidence="1">
    <location>
        <begin position="224"/>
        <end position="238"/>
    </location>
</feature>
<dbReference type="Proteomes" id="UP001065549">
    <property type="component" value="Unassembled WGS sequence"/>
</dbReference>
<protein>
    <submittedName>
        <fullName evidence="3">Uncharacterized protein</fullName>
    </submittedName>
</protein>